<organism evidence="1 2">
    <name type="scientific">Nesterenkonia natronophila</name>
    <dbReference type="NCBI Taxonomy" id="2174932"/>
    <lineage>
        <taxon>Bacteria</taxon>
        <taxon>Bacillati</taxon>
        <taxon>Actinomycetota</taxon>
        <taxon>Actinomycetes</taxon>
        <taxon>Micrococcales</taxon>
        <taxon>Micrococcaceae</taxon>
        <taxon>Nesterenkonia</taxon>
    </lineage>
</organism>
<gene>
    <name evidence="1" type="ORF">D3250_03745</name>
</gene>
<reference evidence="1 2" key="1">
    <citation type="submission" date="2018-09" db="EMBL/GenBank/DDBJ databases">
        <title>Nesterenkonia natronophila sp. nov., an alkaliphilic actinobacteriume isolated from a soda lake, and emended description of the genus Nesterenkonia.</title>
        <authorList>
            <person name="Menes R.J."/>
            <person name="Iriarte A."/>
        </authorList>
    </citation>
    <scope>NUCLEOTIDE SEQUENCE [LARGE SCALE GENOMIC DNA]</scope>
    <source>
        <strain evidence="1 2">M8</strain>
    </source>
</reference>
<evidence type="ECO:0000313" key="2">
    <source>
        <dbReference type="Proteomes" id="UP000266615"/>
    </source>
</evidence>
<evidence type="ECO:0000313" key="1">
    <source>
        <dbReference type="EMBL" id="RJN32935.1"/>
    </source>
</evidence>
<dbReference type="AlphaFoldDB" id="A0A3A4FKK0"/>
<name>A0A3A4FKK0_9MICC</name>
<dbReference type="Proteomes" id="UP000266615">
    <property type="component" value="Unassembled WGS sequence"/>
</dbReference>
<comment type="caution">
    <text evidence="1">The sequence shown here is derived from an EMBL/GenBank/DDBJ whole genome shotgun (WGS) entry which is preliminary data.</text>
</comment>
<keyword evidence="2" id="KW-1185">Reference proteome</keyword>
<proteinExistence type="predicted"/>
<accession>A0A3A4FKK0</accession>
<dbReference type="EMBL" id="QYZP01000001">
    <property type="protein sequence ID" value="RJN32935.1"/>
    <property type="molecule type" value="Genomic_DNA"/>
</dbReference>
<sequence length="65" mass="7185">MLSFQRSFLAVIRAGFLVTIFAPDDPPCGSPGAFALFDACHEAIVVRTGGQARNQWLYFRLIPDL</sequence>
<protein>
    <submittedName>
        <fullName evidence="1">Uncharacterized protein</fullName>
    </submittedName>
</protein>